<dbReference type="Proteomes" id="UP000009168">
    <property type="component" value="Unassembled WGS sequence"/>
</dbReference>
<keyword evidence="3" id="KW-0648">Protein biosynthesis</keyword>
<dbReference type="PANTHER" id="PTHR43721">
    <property type="entry name" value="ELONGATION FACTOR TU-RELATED"/>
    <property type="match status" value="1"/>
</dbReference>
<sequence length="771" mass="89096">MSNSQVQSQLSEIPEKSYFLQDSNKSNQILDTNQLVSQFLQYDSHQPKQEGKKATKVDNHQTISSASTRHGKKRYIVNKPVNNIQLKPPQIVFFNNVKTNQIEQMDIEQLCQAVKEHYQDDAEYLDPLPPEDDKHGNIEYKLKLIKTEERRLQELECQMLRRLDEGVDECYYWIGVEDNGNTLGLIEEEFFLSLKILSHVANKNECYFQLDRVYNGERGRIGFVKIKQRPRSVVRADIRIQLMGQTGSGKTTLIKTMYYKESGCQINNEQTTQIQQRYLCFDSQGKLLSRFPFTVLGIEGEIELATKIISFVDIGGKQKDRKYFVLSYCSRIPNYGLIVISAKNEFSESDKTYIRDAVSMGLVFFIVITNTDNAPSSQIGSLICEIKNFIYSTYAQKYVQVIYNISQVAKIFTESFLQGNFVPIFLVSSKTLSNIKLFSKFLSQLPDNRRVNQTNKQELTELTIYNALERSAINVDKSNNNVIFQGTVLQGELHLAQNLLIGPDINGLFKKVKVQELMVVKTSVERVQTSQICSVRVSMDMQDKKKFEVRKGQVLVDPRLLPRAASEFLAELTLFDSIKEKVLIKTGYQPVVNFQSIRQICKIMVTKEDLEGKGYRPLARRKSLEREMNHYSDQHLHEINFNNQIKAIKSSTQGDKQKEEKALVFSKNLNKKFLRRTKSIDKIKELFPNDQALDQTSQKIEIAQDNVPVIVIEPSKNKQNVNNQLNKYQPEVKNYLRMRFIYRPERIQVGQMFYIDEKLLKAVGVVTKVFY</sequence>
<dbReference type="InterPro" id="IPR009000">
    <property type="entry name" value="Transl_B-barrel_sf"/>
</dbReference>
<dbReference type="InterPro" id="IPR027417">
    <property type="entry name" value="P-loop_NTPase"/>
</dbReference>
<dbReference type="STRING" id="312017.Q23R23"/>
<evidence type="ECO:0000256" key="2">
    <source>
        <dbReference type="SAM" id="MobiDB-lite"/>
    </source>
</evidence>
<keyword evidence="4" id="KW-1185">Reference proteome</keyword>
<feature type="region of interest" description="Disordered" evidence="2">
    <location>
        <begin position="46"/>
        <end position="71"/>
    </location>
</feature>
<dbReference type="KEGG" id="tet:TTHERM_00850600"/>
<dbReference type="InterPro" id="IPR050055">
    <property type="entry name" value="EF-Tu_GTPase"/>
</dbReference>
<name>Q23R23_TETTS</name>
<dbReference type="Gene3D" id="3.40.50.300">
    <property type="entry name" value="P-loop containing nucleotide triphosphate hydrolases"/>
    <property type="match status" value="1"/>
</dbReference>
<dbReference type="HOGENOM" id="CLU_011228_0_0_1"/>
<keyword evidence="1" id="KW-0175">Coiled coil</keyword>
<dbReference type="Gene3D" id="2.40.30.10">
    <property type="entry name" value="Translation factors"/>
    <property type="match status" value="1"/>
</dbReference>
<feature type="coiled-coil region" evidence="1">
    <location>
        <begin position="138"/>
        <end position="165"/>
    </location>
</feature>
<dbReference type="GeneID" id="7841743"/>
<dbReference type="RefSeq" id="XP_001019263.2">
    <property type="nucleotide sequence ID" value="XM_001019263.2"/>
</dbReference>
<evidence type="ECO:0000256" key="1">
    <source>
        <dbReference type="SAM" id="Coils"/>
    </source>
</evidence>
<dbReference type="SUPFAM" id="SSF50447">
    <property type="entry name" value="Translation proteins"/>
    <property type="match status" value="1"/>
</dbReference>
<protein>
    <submittedName>
        <fullName evidence="3">Elongation factor Tu GTP-binding domain protein</fullName>
    </submittedName>
</protein>
<dbReference type="InParanoid" id="Q23R23"/>
<organism evidence="3 4">
    <name type="scientific">Tetrahymena thermophila (strain SB210)</name>
    <dbReference type="NCBI Taxonomy" id="312017"/>
    <lineage>
        <taxon>Eukaryota</taxon>
        <taxon>Sar</taxon>
        <taxon>Alveolata</taxon>
        <taxon>Ciliophora</taxon>
        <taxon>Intramacronucleata</taxon>
        <taxon>Oligohymenophorea</taxon>
        <taxon>Hymenostomatida</taxon>
        <taxon>Tetrahymenina</taxon>
        <taxon>Tetrahymenidae</taxon>
        <taxon>Tetrahymena</taxon>
    </lineage>
</organism>
<proteinExistence type="predicted"/>
<dbReference type="eggNOG" id="KOG1143">
    <property type="taxonomic scope" value="Eukaryota"/>
</dbReference>
<dbReference type="GO" id="GO:0003746">
    <property type="term" value="F:translation elongation factor activity"/>
    <property type="evidence" value="ECO:0007669"/>
    <property type="project" value="UniProtKB-KW"/>
</dbReference>
<dbReference type="EMBL" id="GG662645">
    <property type="protein sequence ID" value="EAR99018.2"/>
    <property type="molecule type" value="Genomic_DNA"/>
</dbReference>
<dbReference type="SUPFAM" id="SSF52540">
    <property type="entry name" value="P-loop containing nucleoside triphosphate hydrolases"/>
    <property type="match status" value="1"/>
</dbReference>
<evidence type="ECO:0000313" key="3">
    <source>
        <dbReference type="EMBL" id="EAR99018.2"/>
    </source>
</evidence>
<reference evidence="4" key="1">
    <citation type="journal article" date="2006" name="PLoS Biol.">
        <title>Macronuclear genome sequence of the ciliate Tetrahymena thermophila, a model eukaryote.</title>
        <authorList>
            <person name="Eisen J.A."/>
            <person name="Coyne R.S."/>
            <person name="Wu M."/>
            <person name="Wu D."/>
            <person name="Thiagarajan M."/>
            <person name="Wortman J.R."/>
            <person name="Badger J.H."/>
            <person name="Ren Q."/>
            <person name="Amedeo P."/>
            <person name="Jones K.M."/>
            <person name="Tallon L.J."/>
            <person name="Delcher A.L."/>
            <person name="Salzberg S.L."/>
            <person name="Silva J.C."/>
            <person name="Haas B.J."/>
            <person name="Majoros W.H."/>
            <person name="Farzad M."/>
            <person name="Carlton J.M."/>
            <person name="Smith R.K. Jr."/>
            <person name="Garg J."/>
            <person name="Pearlman R.E."/>
            <person name="Karrer K.M."/>
            <person name="Sun L."/>
            <person name="Manning G."/>
            <person name="Elde N.C."/>
            <person name="Turkewitz A.P."/>
            <person name="Asai D.J."/>
            <person name="Wilkes D.E."/>
            <person name="Wang Y."/>
            <person name="Cai H."/>
            <person name="Collins K."/>
            <person name="Stewart B.A."/>
            <person name="Lee S.R."/>
            <person name="Wilamowska K."/>
            <person name="Weinberg Z."/>
            <person name="Ruzzo W.L."/>
            <person name="Wloga D."/>
            <person name="Gaertig J."/>
            <person name="Frankel J."/>
            <person name="Tsao C.-C."/>
            <person name="Gorovsky M.A."/>
            <person name="Keeling P.J."/>
            <person name="Waller R.F."/>
            <person name="Patron N.J."/>
            <person name="Cherry J.M."/>
            <person name="Stover N.A."/>
            <person name="Krieger C.J."/>
            <person name="del Toro C."/>
            <person name="Ryder H.F."/>
            <person name="Williamson S.C."/>
            <person name="Barbeau R.A."/>
            <person name="Hamilton E.P."/>
            <person name="Orias E."/>
        </authorList>
    </citation>
    <scope>NUCLEOTIDE SEQUENCE [LARGE SCALE GENOMIC DNA]</scope>
    <source>
        <strain evidence="4">SB210</strain>
    </source>
</reference>
<dbReference type="OrthoDB" id="248233at2759"/>
<feature type="compositionally biased region" description="Basic and acidic residues" evidence="2">
    <location>
        <begin position="46"/>
        <end position="59"/>
    </location>
</feature>
<evidence type="ECO:0000313" key="4">
    <source>
        <dbReference type="Proteomes" id="UP000009168"/>
    </source>
</evidence>
<dbReference type="AlphaFoldDB" id="Q23R23"/>
<dbReference type="PANTHER" id="PTHR43721:SF9">
    <property type="entry name" value="GTP-BINDING PROTEIN 1"/>
    <property type="match status" value="1"/>
</dbReference>
<gene>
    <name evidence="3" type="ORF">TTHERM_00850600</name>
</gene>
<keyword evidence="3" id="KW-0251">Elongation factor</keyword>
<accession>Q23R23</accession>